<gene>
    <name evidence="4" type="ORF">ABQM86_09715</name>
</gene>
<proteinExistence type="predicted"/>
<dbReference type="AlphaFoldDB" id="A0AB39YUG2"/>
<dbReference type="RefSeq" id="WP_207597238.1">
    <property type="nucleotide sequence ID" value="NZ_CP165735.1"/>
</dbReference>
<protein>
    <submittedName>
        <fullName evidence="4">DUF4041 domain-containing protein</fullName>
    </submittedName>
</protein>
<feature type="coiled-coil region" evidence="1">
    <location>
        <begin position="102"/>
        <end position="154"/>
    </location>
</feature>
<evidence type="ECO:0000256" key="1">
    <source>
        <dbReference type="SAM" id="Coils"/>
    </source>
</evidence>
<keyword evidence="1" id="KW-0175">Coiled coil</keyword>
<dbReference type="SMART" id="SM00974">
    <property type="entry name" value="T5orf172"/>
    <property type="match status" value="1"/>
</dbReference>
<sequence length="491" mass="55515">MSVPAGWYTDPQNSALVRYWDGMRWTDHVQPVQPAQLADLPTAPREPAPARQHSQEPQELNQGRVGGTRKVGFFGAKKTAETALADVERLQRILDERGLLEFDQIEASRDELRRTAENERREWASENQRLQSQLHSLRSELAEAEGQLVTARASAALQEVGVFDFDHPAEHSAHLSARLDSVRAQYKEMARAKQAIHATSNFTFNNSAKQGMKFVNQMSTIMLRAYNAEAENCVKTVKAGNLATATARLTKAKEQIERQGTMIDLRVDETYHHLRIQEMVLAAEHLQALAAEKELERARREDLREQKKAEAELAAARQKLAKERAMHQATLDALIANGDLEGAERMRAKIAEDELALADVERRAANIRAGYVYVISNIGAFGENMVKIGMTRRLEPMDRVNELGDASVPFRFDVHALFYSDDALATEAMLHRTFAEQRVNKVNLRREFFRVTPHQVLEVLKEHHVELVEFTEQPTAEEFRLSTPEAEALPV</sequence>
<dbReference type="InterPro" id="IPR018929">
    <property type="entry name" value="DUF2510"/>
</dbReference>
<dbReference type="Pfam" id="PF13250">
    <property type="entry name" value="SNIPE"/>
    <property type="match status" value="1"/>
</dbReference>
<organism evidence="4">
    <name type="scientific">Paenarthrobacter sp. AMU7</name>
    <dbReference type="NCBI Taxonomy" id="3162492"/>
    <lineage>
        <taxon>Bacteria</taxon>
        <taxon>Bacillati</taxon>
        <taxon>Actinomycetota</taxon>
        <taxon>Actinomycetes</taxon>
        <taxon>Micrococcales</taxon>
        <taxon>Micrococcaceae</taxon>
        <taxon>Paenarthrobacter</taxon>
    </lineage>
</organism>
<evidence type="ECO:0000256" key="2">
    <source>
        <dbReference type="SAM" id="MobiDB-lite"/>
    </source>
</evidence>
<dbReference type="InterPro" id="IPR025280">
    <property type="entry name" value="SNIPE"/>
</dbReference>
<dbReference type="Pfam" id="PF10708">
    <property type="entry name" value="DUF2510"/>
    <property type="match status" value="1"/>
</dbReference>
<accession>A0AB39YUG2</accession>
<evidence type="ECO:0000259" key="3">
    <source>
        <dbReference type="SMART" id="SM00974"/>
    </source>
</evidence>
<feature type="domain" description="Bacteriophage T5 Orf172 DNA-binding" evidence="3">
    <location>
        <begin position="380"/>
        <end position="463"/>
    </location>
</feature>
<feature type="coiled-coil region" evidence="1">
    <location>
        <begin position="281"/>
        <end position="363"/>
    </location>
</feature>
<dbReference type="EMBL" id="CP165735">
    <property type="protein sequence ID" value="XDV73405.1"/>
    <property type="molecule type" value="Genomic_DNA"/>
</dbReference>
<feature type="region of interest" description="Disordered" evidence="2">
    <location>
        <begin position="38"/>
        <end position="67"/>
    </location>
</feature>
<dbReference type="Pfam" id="PF13455">
    <property type="entry name" value="MUG113"/>
    <property type="match status" value="1"/>
</dbReference>
<evidence type="ECO:0000313" key="4">
    <source>
        <dbReference type="EMBL" id="XDV73405.1"/>
    </source>
</evidence>
<name>A0AB39YUG2_9MICC</name>
<dbReference type="InterPro" id="IPR018306">
    <property type="entry name" value="Phage_T5_Orf172_DNA-bd"/>
</dbReference>
<reference evidence="4" key="1">
    <citation type="submission" date="2024-07" db="EMBL/GenBank/DDBJ databases">
        <authorList>
            <person name="Li J."/>
            <person name="Wei H."/>
            <person name="Ma J."/>
        </authorList>
    </citation>
    <scope>NUCLEOTIDE SEQUENCE</scope>
    <source>
        <strain evidence="4">AMU7</strain>
    </source>
</reference>